<dbReference type="InterPro" id="IPR032816">
    <property type="entry name" value="VTT_dom"/>
</dbReference>
<feature type="transmembrane region" description="Helical" evidence="6">
    <location>
        <begin position="17"/>
        <end position="41"/>
    </location>
</feature>
<evidence type="ECO:0000256" key="4">
    <source>
        <dbReference type="ARBA" id="ARBA00022989"/>
    </source>
</evidence>
<keyword evidence="5 6" id="KW-0472">Membrane</keyword>
<feature type="transmembrane region" description="Helical" evidence="6">
    <location>
        <begin position="48"/>
        <end position="70"/>
    </location>
</feature>
<feature type="transmembrane region" description="Helical" evidence="6">
    <location>
        <begin position="96"/>
        <end position="118"/>
    </location>
</feature>
<comment type="subcellular location">
    <subcellularLocation>
        <location evidence="1 6">Cell membrane</location>
        <topology evidence="1 6">Multi-pass membrane protein</topology>
    </subcellularLocation>
</comment>
<evidence type="ECO:0000256" key="6">
    <source>
        <dbReference type="RuleBase" id="RU366058"/>
    </source>
</evidence>
<dbReference type="RefSeq" id="WP_245909180.1">
    <property type="nucleotide sequence ID" value="NZ_QKZI01000001.1"/>
</dbReference>
<evidence type="ECO:0000313" key="9">
    <source>
        <dbReference type="Proteomes" id="UP000248646"/>
    </source>
</evidence>
<dbReference type="AlphaFoldDB" id="A0A2W7MKQ6"/>
<keyword evidence="4 6" id="KW-1133">Transmembrane helix</keyword>
<keyword evidence="2 6" id="KW-1003">Cell membrane</keyword>
<dbReference type="PANTHER" id="PTHR12677:SF55">
    <property type="entry name" value="UNDECAPRENYL PHOSPHATE TRANSPORTER SAOUHSC_00901-RELATED"/>
    <property type="match status" value="1"/>
</dbReference>
<reference evidence="8 9" key="1">
    <citation type="submission" date="2018-06" db="EMBL/GenBank/DDBJ databases">
        <title>Genomic Encyclopedia of Type Strains, Phase IV (KMG-IV): sequencing the most valuable type-strain genomes for metagenomic binning, comparative biology and taxonomic classification.</title>
        <authorList>
            <person name="Goeker M."/>
        </authorList>
    </citation>
    <scope>NUCLEOTIDE SEQUENCE [LARGE SCALE GENOMIC DNA]</scope>
    <source>
        <strain evidence="8 9">DSM 5</strain>
    </source>
</reference>
<dbReference type="Pfam" id="PF09335">
    <property type="entry name" value="VTT_dom"/>
    <property type="match status" value="1"/>
</dbReference>
<evidence type="ECO:0000256" key="1">
    <source>
        <dbReference type="ARBA" id="ARBA00004651"/>
    </source>
</evidence>
<keyword evidence="9" id="KW-1185">Reference proteome</keyword>
<feature type="transmembrane region" description="Helical" evidence="6">
    <location>
        <begin position="130"/>
        <end position="153"/>
    </location>
</feature>
<evidence type="ECO:0000256" key="3">
    <source>
        <dbReference type="ARBA" id="ARBA00022692"/>
    </source>
</evidence>
<dbReference type="Proteomes" id="UP000248646">
    <property type="component" value="Unassembled WGS sequence"/>
</dbReference>
<evidence type="ECO:0000256" key="2">
    <source>
        <dbReference type="ARBA" id="ARBA00022475"/>
    </source>
</evidence>
<name>A0A2W7MKQ6_9BACI</name>
<gene>
    <name evidence="8" type="ORF">C7437_101422</name>
</gene>
<proteinExistence type="inferred from homology"/>
<evidence type="ECO:0000259" key="7">
    <source>
        <dbReference type="Pfam" id="PF09335"/>
    </source>
</evidence>
<protein>
    <recommendedName>
        <fullName evidence="6">TVP38/TMEM64 family membrane protein</fullName>
    </recommendedName>
</protein>
<keyword evidence="3 6" id="KW-0812">Transmembrane</keyword>
<evidence type="ECO:0000256" key="5">
    <source>
        <dbReference type="ARBA" id="ARBA00023136"/>
    </source>
</evidence>
<dbReference type="InterPro" id="IPR015414">
    <property type="entry name" value="TMEM64"/>
</dbReference>
<comment type="similarity">
    <text evidence="6">Belongs to the TVP38/TMEM64 family.</text>
</comment>
<dbReference type="EMBL" id="QKZI01000001">
    <property type="protein sequence ID" value="PZX07310.1"/>
    <property type="molecule type" value="Genomic_DNA"/>
</dbReference>
<evidence type="ECO:0000313" key="8">
    <source>
        <dbReference type="EMBL" id="PZX07310.1"/>
    </source>
</evidence>
<comment type="caution">
    <text evidence="8">The sequence shown here is derived from an EMBL/GenBank/DDBJ whole genome shotgun (WGS) entry which is preliminary data.</text>
</comment>
<accession>A0A2W7MKQ6</accession>
<organism evidence="8 9">
    <name type="scientific">Psychrobacillus insolitus</name>
    <dbReference type="NCBI Taxonomy" id="1461"/>
    <lineage>
        <taxon>Bacteria</taxon>
        <taxon>Bacillati</taxon>
        <taxon>Bacillota</taxon>
        <taxon>Bacilli</taxon>
        <taxon>Bacillales</taxon>
        <taxon>Bacillaceae</taxon>
        <taxon>Psychrobacillus</taxon>
    </lineage>
</organism>
<feature type="domain" description="VTT" evidence="7">
    <location>
        <begin position="33"/>
        <end position="148"/>
    </location>
</feature>
<dbReference type="PANTHER" id="PTHR12677">
    <property type="entry name" value="GOLGI APPARATUS MEMBRANE PROTEIN TVP38-RELATED"/>
    <property type="match status" value="1"/>
</dbReference>
<dbReference type="GO" id="GO:0005886">
    <property type="term" value="C:plasma membrane"/>
    <property type="evidence" value="ECO:0007669"/>
    <property type="project" value="UniProtKB-SubCell"/>
</dbReference>
<sequence>MNESIQFIPVLSTASEFILLLLLNLAIGAIGFIPSFFITALNIDSLGLLLGSILTFTGEILGALIGFHLYRFGFSKIRPEWLNHSIFIKIKNSSPIHVFALIILLRIIPFVPSGIVTAGATFTSISGGRFMIASSIGKIPAVILEVAIVFGVLQKFPTNFLYGFLVLFILVSILFWIKKKMKTKS</sequence>
<feature type="transmembrane region" description="Helical" evidence="6">
    <location>
        <begin position="159"/>
        <end position="177"/>
    </location>
</feature>